<evidence type="ECO:0000256" key="3">
    <source>
        <dbReference type="ARBA" id="ARBA00022989"/>
    </source>
</evidence>
<evidence type="ECO:0000313" key="8">
    <source>
        <dbReference type="EMBL" id="KZM19612.1"/>
    </source>
</evidence>
<dbReference type="PANTHER" id="PTHR23112:SF0">
    <property type="entry name" value="TRANSMEMBRANE PROTEIN 116"/>
    <property type="match status" value="1"/>
</dbReference>
<evidence type="ECO:0000313" key="9">
    <source>
        <dbReference type="Proteomes" id="UP000076837"/>
    </source>
</evidence>
<evidence type="ECO:0000256" key="6">
    <source>
        <dbReference type="SAM" id="Phobius"/>
    </source>
</evidence>
<evidence type="ECO:0000256" key="5">
    <source>
        <dbReference type="SAM" id="MobiDB-lite"/>
    </source>
</evidence>
<organism evidence="8 9">
    <name type="scientific">Didymella rabiei</name>
    <name type="common">Chickpea ascochyta blight fungus</name>
    <name type="synonym">Mycosphaerella rabiei</name>
    <dbReference type="NCBI Taxonomy" id="5454"/>
    <lineage>
        <taxon>Eukaryota</taxon>
        <taxon>Fungi</taxon>
        <taxon>Dikarya</taxon>
        <taxon>Ascomycota</taxon>
        <taxon>Pezizomycotina</taxon>
        <taxon>Dothideomycetes</taxon>
        <taxon>Pleosporomycetidae</taxon>
        <taxon>Pleosporales</taxon>
        <taxon>Pleosporineae</taxon>
        <taxon>Didymellaceae</taxon>
        <taxon>Ascochyta</taxon>
    </lineage>
</organism>
<feature type="transmembrane region" description="Helical" evidence="6">
    <location>
        <begin position="47"/>
        <end position="69"/>
    </location>
</feature>
<feature type="transmembrane region" description="Helical" evidence="6">
    <location>
        <begin position="89"/>
        <end position="110"/>
    </location>
</feature>
<feature type="domain" description="G-protein coupled receptors family 2 profile 2" evidence="7">
    <location>
        <begin position="9"/>
        <end position="198"/>
    </location>
</feature>
<dbReference type="GO" id="GO:0007189">
    <property type="term" value="P:adenylate cyclase-activating G protein-coupled receptor signaling pathway"/>
    <property type="evidence" value="ECO:0007669"/>
    <property type="project" value="TreeGrafter"/>
</dbReference>
<keyword evidence="3 6" id="KW-1133">Transmembrane helix</keyword>
<dbReference type="GO" id="GO:0005886">
    <property type="term" value="C:plasma membrane"/>
    <property type="evidence" value="ECO:0007669"/>
    <property type="project" value="TreeGrafter"/>
</dbReference>
<dbReference type="GO" id="GO:0004930">
    <property type="term" value="F:G protein-coupled receptor activity"/>
    <property type="evidence" value="ECO:0007669"/>
    <property type="project" value="TreeGrafter"/>
</dbReference>
<protein>
    <submittedName>
        <fullName evidence="8">Transmembrane signaling receptor</fullName>
    </submittedName>
</protein>
<dbReference type="SUPFAM" id="SSF81321">
    <property type="entry name" value="Family A G protein-coupled receptor-like"/>
    <property type="match status" value="1"/>
</dbReference>
<dbReference type="GO" id="GO:0007166">
    <property type="term" value="P:cell surface receptor signaling pathway"/>
    <property type="evidence" value="ECO:0007669"/>
    <property type="project" value="InterPro"/>
</dbReference>
<evidence type="ECO:0000256" key="1">
    <source>
        <dbReference type="ARBA" id="ARBA00004141"/>
    </source>
</evidence>
<keyword evidence="8" id="KW-0675">Receptor</keyword>
<gene>
    <name evidence="8" type="ORF">ST47_g9105</name>
</gene>
<feature type="compositionally biased region" description="Polar residues" evidence="5">
    <location>
        <begin position="240"/>
        <end position="270"/>
    </location>
</feature>
<keyword evidence="2 6" id="KW-0812">Transmembrane</keyword>
<evidence type="ECO:0000259" key="7">
    <source>
        <dbReference type="PROSITE" id="PS50261"/>
    </source>
</evidence>
<feature type="transmembrane region" description="Helical" evidence="6">
    <location>
        <begin position="172"/>
        <end position="197"/>
    </location>
</feature>
<feature type="transmembrane region" description="Helical" evidence="6">
    <location>
        <begin position="122"/>
        <end position="143"/>
    </location>
</feature>
<evidence type="ECO:0000256" key="4">
    <source>
        <dbReference type="ARBA" id="ARBA00023136"/>
    </source>
</evidence>
<dbReference type="Gene3D" id="1.20.1070.10">
    <property type="entry name" value="Rhodopsin 7-helix transmembrane proteins"/>
    <property type="match status" value="1"/>
</dbReference>
<proteinExistence type="predicted"/>
<feature type="transmembrane region" description="Helical" evidence="6">
    <location>
        <begin position="15"/>
        <end position="35"/>
    </location>
</feature>
<name>A0A162XLI6_DIDRA</name>
<feature type="compositionally biased region" description="Low complexity" evidence="5">
    <location>
        <begin position="271"/>
        <end position="284"/>
    </location>
</feature>
<feature type="region of interest" description="Disordered" evidence="5">
    <location>
        <begin position="232"/>
        <end position="284"/>
    </location>
</feature>
<dbReference type="AlphaFoldDB" id="A0A162XLI6"/>
<dbReference type="EMBL" id="JYNV01000290">
    <property type="protein sequence ID" value="KZM19612.1"/>
    <property type="molecule type" value="Genomic_DNA"/>
</dbReference>
<dbReference type="InterPro" id="IPR017981">
    <property type="entry name" value="GPCR_2-like_7TM"/>
</dbReference>
<comment type="subcellular location">
    <subcellularLocation>
        <location evidence="1">Membrane</location>
        <topology evidence="1">Multi-pass membrane protein</topology>
    </subcellularLocation>
</comment>
<dbReference type="PANTHER" id="PTHR23112">
    <property type="entry name" value="G PROTEIN-COUPLED RECEPTOR 157-RELATED"/>
    <property type="match status" value="1"/>
</dbReference>
<keyword evidence="9" id="KW-1185">Reference proteome</keyword>
<keyword evidence="4 6" id="KW-0472">Membrane</keyword>
<dbReference type="Pfam" id="PF05462">
    <property type="entry name" value="Dicty_CAR"/>
    <property type="match status" value="1"/>
</dbReference>
<comment type="caution">
    <text evidence="8">The sequence shown here is derived from an EMBL/GenBank/DDBJ whole genome shotgun (WGS) entry which is preliminary data.</text>
</comment>
<reference evidence="8 9" key="1">
    <citation type="journal article" date="2016" name="Sci. Rep.">
        <title>Draft genome sequencing and secretome analysis of fungal phytopathogen Ascochyta rabiei provides insight into the necrotrophic effector repertoire.</title>
        <authorList>
            <person name="Verma S."/>
            <person name="Gazara R.K."/>
            <person name="Nizam S."/>
            <person name="Parween S."/>
            <person name="Chattopadhyay D."/>
            <person name="Verma P.K."/>
        </authorList>
    </citation>
    <scope>NUCLEOTIDE SEQUENCE [LARGE SCALE GENOMIC DNA]</scope>
    <source>
        <strain evidence="8 9">ArDII</strain>
    </source>
</reference>
<evidence type="ECO:0000256" key="2">
    <source>
        <dbReference type="ARBA" id="ARBA00022692"/>
    </source>
</evidence>
<feature type="transmembrane region" description="Helical" evidence="6">
    <location>
        <begin position="394"/>
        <end position="412"/>
    </location>
</feature>
<accession>A0A162XLI6</accession>
<dbReference type="PROSITE" id="PS50261">
    <property type="entry name" value="G_PROTEIN_RECEP_F2_4"/>
    <property type="match status" value="1"/>
</dbReference>
<dbReference type="Proteomes" id="UP000076837">
    <property type="component" value="Unassembled WGS sequence"/>
</dbReference>
<dbReference type="STRING" id="5454.A0A162XLI6"/>
<sequence length="470" mass="51210">MTPLSAPQLHLISTITRLASVLSILGSLFIILTFASTPTFRKPVTRLIFYATWGNLITNGATLLSTSAIPHGDGTAASGLCTAQAALMQWFMLADPCWVFCMALNVWMVFSRGCDGRDLRRLEKWYAGFAYGVPGIAAVGYLVHDAVSERRILGPAILWCWVSGEFEWMRIVFYYAPVWVLAGATMSIYVCVGVNMYRQQVELKAFMERSRHGAANGDPFSPSTDGIVVTTEIEHESNLKSRSATPGTEMRSLTPSSSSGKQTVTDAPSNARSSTPSSPAKSASAGRYNLLVPLNPNSPLRHASPLLISYRATAYAAPLASGDFATLPSPRVPIFRPFEHALYQQQRKENAAAHRYFLVAVLLFAALLVVWVPSSINRLYQMAHAQQPSFGLNLVAALVLPLQGLGNAVVYASTTWVECKRAYASLGAWFSGGARRREGEGSVGRDEAVVYNGCVEMKGSFKDRSFLQTV</sequence>
<feature type="transmembrane region" description="Helical" evidence="6">
    <location>
        <begin position="356"/>
        <end position="374"/>
    </location>
</feature>